<reference evidence="4 5" key="1">
    <citation type="submission" date="2019-07" db="EMBL/GenBank/DDBJ databases">
        <title>De Novo Assembly of kiwifruit Actinidia rufa.</title>
        <authorList>
            <person name="Sugita-Konishi S."/>
            <person name="Sato K."/>
            <person name="Mori E."/>
            <person name="Abe Y."/>
            <person name="Kisaki G."/>
            <person name="Hamano K."/>
            <person name="Suezawa K."/>
            <person name="Otani M."/>
            <person name="Fukuda T."/>
            <person name="Manabe T."/>
            <person name="Gomi K."/>
            <person name="Tabuchi M."/>
            <person name="Akimitsu K."/>
            <person name="Kataoka I."/>
        </authorList>
    </citation>
    <scope>NUCLEOTIDE SEQUENCE [LARGE SCALE GENOMIC DNA]</scope>
    <source>
        <strain evidence="5">cv. Fuchu</strain>
    </source>
</reference>
<evidence type="ECO:0000313" key="4">
    <source>
        <dbReference type="EMBL" id="GFY86576.1"/>
    </source>
</evidence>
<feature type="region of interest" description="Disordered" evidence="1">
    <location>
        <begin position="1"/>
        <end position="95"/>
    </location>
</feature>
<keyword evidence="5" id="KW-1185">Reference proteome</keyword>
<evidence type="ECO:0000259" key="3">
    <source>
        <dbReference type="Pfam" id="PF14111"/>
    </source>
</evidence>
<feature type="compositionally biased region" description="Basic and acidic residues" evidence="1">
    <location>
        <begin position="83"/>
        <end position="95"/>
    </location>
</feature>
<dbReference type="InterPro" id="IPR036691">
    <property type="entry name" value="Endo/exonu/phosph_ase_sf"/>
</dbReference>
<dbReference type="PANTHER" id="PTHR33116:SF80">
    <property type="entry name" value="REVERSE TRANSCRIPTASE ZINC-BINDING DOMAIN-CONTAINING PROTEIN"/>
    <property type="match status" value="1"/>
</dbReference>
<dbReference type="Gene3D" id="3.60.10.10">
    <property type="entry name" value="Endonuclease/exonuclease/phosphatase"/>
    <property type="match status" value="1"/>
</dbReference>
<evidence type="ECO:0000256" key="1">
    <source>
        <dbReference type="SAM" id="MobiDB-lite"/>
    </source>
</evidence>
<dbReference type="EMBL" id="BJWL01000005">
    <property type="protein sequence ID" value="GFY86576.1"/>
    <property type="molecule type" value="Genomic_DNA"/>
</dbReference>
<evidence type="ECO:0000313" key="5">
    <source>
        <dbReference type="Proteomes" id="UP000585474"/>
    </source>
</evidence>
<organism evidence="4 5">
    <name type="scientific">Actinidia rufa</name>
    <dbReference type="NCBI Taxonomy" id="165716"/>
    <lineage>
        <taxon>Eukaryota</taxon>
        <taxon>Viridiplantae</taxon>
        <taxon>Streptophyta</taxon>
        <taxon>Embryophyta</taxon>
        <taxon>Tracheophyta</taxon>
        <taxon>Spermatophyta</taxon>
        <taxon>Magnoliopsida</taxon>
        <taxon>eudicotyledons</taxon>
        <taxon>Gunneridae</taxon>
        <taxon>Pentapetalae</taxon>
        <taxon>asterids</taxon>
        <taxon>Ericales</taxon>
        <taxon>Actinidiaceae</taxon>
        <taxon>Actinidia</taxon>
    </lineage>
</organism>
<feature type="compositionally biased region" description="Basic and acidic residues" evidence="1">
    <location>
        <begin position="429"/>
        <end position="444"/>
    </location>
</feature>
<gene>
    <name evidence="4" type="ORF">Acr_05g0002150</name>
</gene>
<sequence>MAKGKNKHNNGGQGALVANEASTDLYESDRDDLGEEPNPEAAAVIPSVMPPAPELPTKVSPPGVRPNAIVKTGNTQGESSAAGEERDAEKAHKENKSYASLLTGNRMPSKGSQLQFFDQDEGPVIIEEEDIQGSDFLSDRCLVGYFGGRFPGKQALKHITNSWKVQVSVKHHGSGWLIFQSSSTDDKSSVLENGPYIIYGRPLLLKAMPRFFRFGNEAISSFPVWVQLRYVPLDMWYPNVFGKICSKLGKPIHMDKMTSRKERVNYARCLVETDMSKEIKHTVTVTLNLSGGRGEYEQPIFYENLPKFCTHCKIMGHTQESCKANKESVKPADIATEKGKETGPTVAATDGQTGTTRTGTNKGNQLEWVTKQPKTSKGQKGRSEAVQNPGPTTCNKFSPLEIIQESKENTNTRADQSKENQVEWANNERNAKGHAEDTNARLETEDPTQITESSSKQSQDIPIQHQTLEDGENTTGHKTPESRHKTPVLEDKQQKKNSEIAAGIPQNKMQQLPKVQNGRVAAKRRNPTQPVKRSITGILAAKNSDKPHLPSTSNQHVTSAKGEEGKKKRDKKAPEKNGNATPFAEFCAEMGGDTPTPIKFDTGLRDPWLILGDFNNVLTLDERSNGQPVSPYEIRDFHRCCSNLGLVDTPYSGAFLTWTNTTTWCKLDRALVNSKWVMEGLRAHANFDFPGKLSDHSPCVVSLFENSVQGVKTFKFFNMWALNEDFQGIVDTAWAAQIQGSAMFRLCKKLKSLKEPLKVLNKKQFSHISSRAAAAEEKLCDIQQQLHDNTSDPLLQEQLVQSKSSALRLAEAEQSFCSQIAKMKFLKESDKGSKFFHDLIKSNKSRSQIVSLPLSDGSRSTSLHQVANAFLDFYKGLLGTSSPCSQLVNSILLDGEQVSEAQASDLIRAVSDEEIKSALFSIGDDKSLGPDGFSAYFYKKAWGSVASRVEDYRPIACCNVSYKVISKILAARLVPVMAKLIDPAQSAFVQGRTMVENVYLVQELLKRYGWRLSFPRLFIDWIMQCVTTTSYSLSINGSLHGFFKGDEISVQILLSKLVSFGECSGLKMSLQKKSSIYAAGMSCADLDSIKSSSLLSEGKFPFRYLGLPVAASKLTIAQFHPFMDRSSGYITSWAGMTYAGRSELIRSVLQGVECFWLSSLPMPVGVRDKINRMCRNFLWGSKCCVVKKALVAWDDICLPKKEGGLGFKNGRRFIPGSKNQSGSVGHQWEISSKAAYEFFRPRKLPLTWPNLVWHSSIIPRHSFIMWLGLKERLQTKDKLHEFIDDKVCPLCAATDESIDHLFFQCDIGKHVWFLIKQWLKITRAMSTLKSATKWLIKEARGTGIQSKA</sequence>
<evidence type="ECO:0008006" key="6">
    <source>
        <dbReference type="Google" id="ProtNLM"/>
    </source>
</evidence>
<dbReference type="Pfam" id="PF13966">
    <property type="entry name" value="zf-RVT"/>
    <property type="match status" value="1"/>
</dbReference>
<protein>
    <recommendedName>
        <fullName evidence="6">Reverse transcriptase zinc-binding domain-containing protein</fullName>
    </recommendedName>
</protein>
<dbReference type="Proteomes" id="UP000585474">
    <property type="component" value="Unassembled WGS sequence"/>
</dbReference>
<accession>A0A7J0EK47</accession>
<evidence type="ECO:0000259" key="2">
    <source>
        <dbReference type="Pfam" id="PF13966"/>
    </source>
</evidence>
<name>A0A7J0EK47_9ERIC</name>
<feature type="compositionally biased region" description="Basic and acidic residues" evidence="1">
    <location>
        <begin position="561"/>
        <end position="575"/>
    </location>
</feature>
<feature type="domain" description="Reverse transcriptase zinc-binding" evidence="2">
    <location>
        <begin position="1231"/>
        <end position="1312"/>
    </location>
</feature>
<dbReference type="OrthoDB" id="1113249at2759"/>
<feature type="compositionally biased region" description="Low complexity" evidence="1">
    <location>
        <begin position="349"/>
        <end position="363"/>
    </location>
</feature>
<feature type="compositionally biased region" description="Polar residues" evidence="1">
    <location>
        <begin position="447"/>
        <end position="466"/>
    </location>
</feature>
<feature type="compositionally biased region" description="Basic and acidic residues" evidence="1">
    <location>
        <begin position="404"/>
        <end position="421"/>
    </location>
</feature>
<feature type="compositionally biased region" description="Basic and acidic residues" evidence="1">
    <location>
        <begin position="478"/>
        <end position="498"/>
    </location>
</feature>
<dbReference type="PANTHER" id="PTHR33116">
    <property type="entry name" value="REVERSE TRANSCRIPTASE ZINC-BINDING DOMAIN-CONTAINING PROTEIN-RELATED-RELATED"/>
    <property type="match status" value="1"/>
</dbReference>
<proteinExistence type="predicted"/>
<dbReference type="InterPro" id="IPR025558">
    <property type="entry name" value="DUF4283"/>
</dbReference>
<feature type="domain" description="DUF4283" evidence="3">
    <location>
        <begin position="140"/>
        <end position="214"/>
    </location>
</feature>
<dbReference type="InterPro" id="IPR026960">
    <property type="entry name" value="RVT-Znf"/>
</dbReference>
<dbReference type="SUPFAM" id="SSF56219">
    <property type="entry name" value="DNase I-like"/>
    <property type="match status" value="1"/>
</dbReference>
<comment type="caution">
    <text evidence="4">The sequence shown here is derived from an EMBL/GenBank/DDBJ whole genome shotgun (WGS) entry which is preliminary data.</text>
</comment>
<feature type="compositionally biased region" description="Acidic residues" evidence="1">
    <location>
        <begin position="29"/>
        <end position="38"/>
    </location>
</feature>
<dbReference type="Pfam" id="PF14111">
    <property type="entry name" value="DUF4283"/>
    <property type="match status" value="1"/>
</dbReference>
<feature type="compositionally biased region" description="Polar residues" evidence="1">
    <location>
        <begin position="385"/>
        <end position="396"/>
    </location>
</feature>
<feature type="region of interest" description="Disordered" evidence="1">
    <location>
        <begin position="335"/>
        <end position="580"/>
    </location>
</feature>